<gene>
    <name evidence="2" type="ORF">CVLEPA_LOCUS18935</name>
</gene>
<proteinExistence type="predicted"/>
<dbReference type="EMBL" id="CAWYQH010000103">
    <property type="protein sequence ID" value="CAK8686899.1"/>
    <property type="molecule type" value="Genomic_DNA"/>
</dbReference>
<reference evidence="2 3" key="1">
    <citation type="submission" date="2024-02" db="EMBL/GenBank/DDBJ databases">
        <authorList>
            <person name="Daric V."/>
            <person name="Darras S."/>
        </authorList>
    </citation>
    <scope>NUCLEOTIDE SEQUENCE [LARGE SCALE GENOMIC DNA]</scope>
</reference>
<evidence type="ECO:0000313" key="2">
    <source>
        <dbReference type="EMBL" id="CAK8686899.1"/>
    </source>
</evidence>
<keyword evidence="3" id="KW-1185">Reference proteome</keyword>
<organism evidence="2 3">
    <name type="scientific">Clavelina lepadiformis</name>
    <name type="common">Light-bulb sea squirt</name>
    <name type="synonym">Ascidia lepadiformis</name>
    <dbReference type="NCBI Taxonomy" id="159417"/>
    <lineage>
        <taxon>Eukaryota</taxon>
        <taxon>Metazoa</taxon>
        <taxon>Chordata</taxon>
        <taxon>Tunicata</taxon>
        <taxon>Ascidiacea</taxon>
        <taxon>Aplousobranchia</taxon>
        <taxon>Clavelinidae</taxon>
        <taxon>Clavelina</taxon>
    </lineage>
</organism>
<protein>
    <submittedName>
        <fullName evidence="2">Uncharacterized protein</fullName>
    </submittedName>
</protein>
<keyword evidence="1" id="KW-1133">Transmembrane helix</keyword>
<keyword evidence="1" id="KW-0812">Transmembrane</keyword>
<keyword evidence="1" id="KW-0472">Membrane</keyword>
<evidence type="ECO:0000313" key="3">
    <source>
        <dbReference type="Proteomes" id="UP001642483"/>
    </source>
</evidence>
<evidence type="ECO:0000256" key="1">
    <source>
        <dbReference type="SAM" id="Phobius"/>
    </source>
</evidence>
<name>A0ABP0G7Z8_CLALP</name>
<feature type="transmembrane region" description="Helical" evidence="1">
    <location>
        <begin position="46"/>
        <end position="63"/>
    </location>
</feature>
<sequence length="113" mass="12789">MQTQTHRRVVDDLVKIFVSILGNTNDDASGRGANKRSSNAATVSDVIFAVAMIYFYFIAASLINHDAEILQEHHHQKNDRIIPLLHISQKAKELSEKKFKITVCSENYFKGTK</sequence>
<dbReference type="Proteomes" id="UP001642483">
    <property type="component" value="Unassembled WGS sequence"/>
</dbReference>
<comment type="caution">
    <text evidence="2">The sequence shown here is derived from an EMBL/GenBank/DDBJ whole genome shotgun (WGS) entry which is preliminary data.</text>
</comment>
<accession>A0ABP0G7Z8</accession>